<proteinExistence type="predicted"/>
<dbReference type="SUPFAM" id="SSF53474">
    <property type="entry name" value="alpha/beta-Hydrolases"/>
    <property type="match status" value="1"/>
</dbReference>
<gene>
    <name evidence="2" type="ORF">DDB_G0283799</name>
</gene>
<dbReference type="GO" id="GO:0005739">
    <property type="term" value="C:mitochondrion"/>
    <property type="evidence" value="ECO:0000318"/>
    <property type="project" value="GO_Central"/>
</dbReference>
<dbReference type="PhylomeDB" id="Q54QK2"/>
<dbReference type="InterPro" id="IPR029058">
    <property type="entry name" value="AB_hydrolase_fold"/>
</dbReference>
<protein>
    <recommendedName>
        <fullName evidence="1">AB hydrolase-1 domain-containing protein</fullName>
    </recommendedName>
</protein>
<name>Q54QK2_DICDI</name>
<organism evidence="2 3">
    <name type="scientific">Dictyostelium discoideum</name>
    <name type="common">Social amoeba</name>
    <dbReference type="NCBI Taxonomy" id="44689"/>
    <lineage>
        <taxon>Eukaryota</taxon>
        <taxon>Amoebozoa</taxon>
        <taxon>Evosea</taxon>
        <taxon>Eumycetozoa</taxon>
        <taxon>Dictyostelia</taxon>
        <taxon>Dictyosteliales</taxon>
        <taxon>Dictyosteliaceae</taxon>
        <taxon>Dictyostelium</taxon>
    </lineage>
</organism>
<dbReference type="OMA" id="QFICMSL"/>
<dbReference type="PANTHER" id="PTHR46118:SF5">
    <property type="entry name" value="AB HYDROLASE-1 DOMAIN-CONTAINING PROTEIN"/>
    <property type="match status" value="1"/>
</dbReference>
<dbReference type="Gene3D" id="3.40.50.1820">
    <property type="entry name" value="alpha/beta hydrolase"/>
    <property type="match status" value="1"/>
</dbReference>
<reference evidence="2 3" key="1">
    <citation type="journal article" date="2005" name="Nature">
        <title>The genome of the social amoeba Dictyostelium discoideum.</title>
        <authorList>
            <consortium name="The Dictyostelium discoideum Sequencing Consortium"/>
            <person name="Eichinger L."/>
            <person name="Pachebat J.A."/>
            <person name="Glockner G."/>
            <person name="Rajandream M.A."/>
            <person name="Sucgang R."/>
            <person name="Berriman M."/>
            <person name="Song J."/>
            <person name="Olsen R."/>
            <person name="Szafranski K."/>
            <person name="Xu Q."/>
            <person name="Tunggal B."/>
            <person name="Kummerfeld S."/>
            <person name="Madera M."/>
            <person name="Konfortov B.A."/>
            <person name="Rivero F."/>
            <person name="Bankier A.T."/>
            <person name="Lehmann R."/>
            <person name="Hamlin N."/>
            <person name="Davies R."/>
            <person name="Gaudet P."/>
            <person name="Fey P."/>
            <person name="Pilcher K."/>
            <person name="Chen G."/>
            <person name="Saunders D."/>
            <person name="Sodergren E."/>
            <person name="Davis P."/>
            <person name="Kerhornou A."/>
            <person name="Nie X."/>
            <person name="Hall N."/>
            <person name="Anjard C."/>
            <person name="Hemphill L."/>
            <person name="Bason N."/>
            <person name="Farbrother P."/>
            <person name="Desany B."/>
            <person name="Just E."/>
            <person name="Morio T."/>
            <person name="Rost R."/>
            <person name="Churcher C."/>
            <person name="Cooper J."/>
            <person name="Haydock S."/>
            <person name="van Driessche N."/>
            <person name="Cronin A."/>
            <person name="Goodhead I."/>
            <person name="Muzny D."/>
            <person name="Mourier T."/>
            <person name="Pain A."/>
            <person name="Lu M."/>
            <person name="Harper D."/>
            <person name="Lindsay R."/>
            <person name="Hauser H."/>
            <person name="James K."/>
            <person name="Quiles M."/>
            <person name="Madan Babu M."/>
            <person name="Saito T."/>
            <person name="Buchrieser C."/>
            <person name="Wardroper A."/>
            <person name="Felder M."/>
            <person name="Thangavelu M."/>
            <person name="Johnson D."/>
            <person name="Knights A."/>
            <person name="Loulseged H."/>
            <person name="Mungall K."/>
            <person name="Oliver K."/>
            <person name="Price C."/>
            <person name="Quail M.A."/>
            <person name="Urushihara H."/>
            <person name="Hernandez J."/>
            <person name="Rabbinowitsch E."/>
            <person name="Steffen D."/>
            <person name="Sanders M."/>
            <person name="Ma J."/>
            <person name="Kohara Y."/>
            <person name="Sharp S."/>
            <person name="Simmonds M."/>
            <person name="Spiegler S."/>
            <person name="Tivey A."/>
            <person name="Sugano S."/>
            <person name="White B."/>
            <person name="Walker D."/>
            <person name="Woodward J."/>
            <person name="Winckler T."/>
            <person name="Tanaka Y."/>
            <person name="Shaulsky G."/>
            <person name="Schleicher M."/>
            <person name="Weinstock G."/>
            <person name="Rosenthal A."/>
            <person name="Cox E.C."/>
            <person name="Chisholm R.L."/>
            <person name="Gibbs R."/>
            <person name="Loomis W.F."/>
            <person name="Platzer M."/>
            <person name="Kay R.R."/>
            <person name="Williams J."/>
            <person name="Dear P.H."/>
            <person name="Noegel A.A."/>
            <person name="Barrell B."/>
            <person name="Kuspa A."/>
        </authorList>
    </citation>
    <scope>NUCLEOTIDE SEQUENCE [LARGE SCALE GENOMIC DNA]</scope>
    <source>
        <strain evidence="2 3">AX4</strain>
    </source>
</reference>
<comment type="caution">
    <text evidence="2">The sequence shown here is derived from an EMBL/GenBank/DDBJ whole genome shotgun (WGS) entry which is preliminary data.</text>
</comment>
<dbReference type="EMBL" id="AAFI02000057">
    <property type="protein sequence ID" value="EAL65514.1"/>
    <property type="molecule type" value="Genomic_DNA"/>
</dbReference>
<dbReference type="FunFam" id="3.40.50.1820:FF:000501">
    <property type="entry name" value="Predicted protein"/>
    <property type="match status" value="1"/>
</dbReference>
<evidence type="ECO:0000313" key="3">
    <source>
        <dbReference type="Proteomes" id="UP000002195"/>
    </source>
</evidence>
<dbReference type="PaxDb" id="44689-DDB0185681"/>
<evidence type="ECO:0000259" key="1">
    <source>
        <dbReference type="Pfam" id="PF00561"/>
    </source>
</evidence>
<dbReference type="PANTHER" id="PTHR46118">
    <property type="entry name" value="PROTEIN ABHD11"/>
    <property type="match status" value="1"/>
</dbReference>
<dbReference type="Proteomes" id="UP000002195">
    <property type="component" value="Unassembled WGS sequence"/>
</dbReference>
<dbReference type="STRING" id="44689.Q54QK2"/>
<sequence length="365" mass="42297">MNRILIKKSAVPLHFIKETVSINRTSLIEPSNIIKKNDFRYLQKNNKISTSIIFLHGLFGSSDNFKLSNKLLIKRFEFVSKQFDQILSEHDPKYLKTNNIDIDLYNLDIRNHGLSPHSSEMSLNDIEDDLHLFLKDNKILEKKLKDPELHKIILVGHSMGGKSAMMFALNNPHLVDGLVPIDVSPSNYVGIHNHNTKFEAMLNASKLFKNPNTTKILIEKEMIDSGLENKGERLYLLNNLKELNKNKNNNNNNNNNNNEENPLFSWKLNVETLYENQDKLLGFPNNEELIQTSTNNKLPQFNKKTFFIGGADSHYLQLAHRENIHKLFPNHEIQLFQNSDHFVYAQKPRDFADVLYNYSKNIIKS</sequence>
<evidence type="ECO:0000313" key="2">
    <source>
        <dbReference type="EMBL" id="EAL65514.1"/>
    </source>
</evidence>
<keyword evidence="3" id="KW-1185">Reference proteome</keyword>
<dbReference type="dictyBase" id="DDB_G0283799"/>
<dbReference type="FunCoup" id="Q54QK2">
    <property type="interactions" value="97"/>
</dbReference>
<dbReference type="ESTHER" id="dicdi-q54qk2">
    <property type="family name" value="ABHD11-Acetyl_transferase"/>
</dbReference>
<dbReference type="Pfam" id="PF00561">
    <property type="entry name" value="Abhydrolase_1"/>
    <property type="match status" value="1"/>
</dbReference>
<dbReference type="AlphaFoldDB" id="Q54QK2"/>
<dbReference type="GeneID" id="8624267"/>
<dbReference type="GO" id="GO:0006629">
    <property type="term" value="P:lipid metabolic process"/>
    <property type="evidence" value="ECO:0000318"/>
    <property type="project" value="GO_Central"/>
</dbReference>
<dbReference type="RefSeq" id="XP_638869.1">
    <property type="nucleotide sequence ID" value="XM_633777.1"/>
</dbReference>
<dbReference type="InterPro" id="IPR000073">
    <property type="entry name" value="AB_hydrolase_1"/>
</dbReference>
<accession>Q54QK2</accession>
<dbReference type="InParanoid" id="Q54QK2"/>
<dbReference type="HOGENOM" id="CLU_020336_53_0_1"/>
<dbReference type="GO" id="GO:0052689">
    <property type="term" value="F:carboxylic ester hydrolase activity"/>
    <property type="evidence" value="ECO:0000318"/>
    <property type="project" value="GO_Central"/>
</dbReference>
<feature type="domain" description="AB hydrolase-1" evidence="1">
    <location>
        <begin position="51"/>
        <end position="348"/>
    </location>
</feature>
<dbReference type="KEGG" id="ddi:DDB_G0283799"/>
<dbReference type="eggNOG" id="KOG2382">
    <property type="taxonomic scope" value="Eukaryota"/>
</dbReference>
<dbReference type="VEuPathDB" id="AmoebaDB:DDB_G0283799"/>